<reference evidence="1 2" key="1">
    <citation type="submission" date="2016-10" db="EMBL/GenBank/DDBJ databases">
        <title>Comparative genomics uncovers the prolific and rare metabolic potential of the cyanobacterial genus Moorea.</title>
        <authorList>
            <person name="Leao T."/>
            <person name="Castelao G."/>
            <person name="Korobeynikov A."/>
            <person name="Monroe E.A."/>
            <person name="Podell S."/>
            <person name="Glukhov E."/>
            <person name="Allen E."/>
            <person name="Gerwick W.H."/>
            <person name="Gerwick L."/>
        </authorList>
    </citation>
    <scope>NUCLEOTIDE SEQUENCE [LARGE SCALE GENOMIC DNA]</scope>
    <source>
        <strain evidence="1 2">PNG5-198</strain>
    </source>
</reference>
<evidence type="ECO:0000313" key="2">
    <source>
        <dbReference type="Proteomes" id="UP000186657"/>
    </source>
</evidence>
<accession>A0A1U7N3Q5</accession>
<gene>
    <name evidence="1" type="ORF">BJP37_17750</name>
</gene>
<dbReference type="EMBL" id="MKZS01000001">
    <property type="protein sequence ID" value="OLT60579.1"/>
    <property type="molecule type" value="Genomic_DNA"/>
</dbReference>
<keyword evidence="2" id="KW-1185">Reference proteome</keyword>
<comment type="caution">
    <text evidence="1">The sequence shown here is derived from an EMBL/GenBank/DDBJ whole genome shotgun (WGS) entry which is preliminary data.</text>
</comment>
<sequence>MSSYLIDLGKPKYYKNLVKLCLPLLEFIHAAPHGSVNKYACIGQEVKPLLDEHDLSLQDRIKALLIQKGAL</sequence>
<organism evidence="1 2">
    <name type="scientific">Moorena bouillonii PNG</name>
    <dbReference type="NCBI Taxonomy" id="568701"/>
    <lineage>
        <taxon>Bacteria</taxon>
        <taxon>Bacillati</taxon>
        <taxon>Cyanobacteriota</taxon>
        <taxon>Cyanophyceae</taxon>
        <taxon>Coleofasciculales</taxon>
        <taxon>Coleofasciculaceae</taxon>
        <taxon>Moorena</taxon>
    </lineage>
</organism>
<dbReference type="Proteomes" id="UP000186657">
    <property type="component" value="Unassembled WGS sequence"/>
</dbReference>
<dbReference type="RefSeq" id="WP_075900937.1">
    <property type="nucleotide sequence ID" value="NZ_MKZS01000001.1"/>
</dbReference>
<name>A0A1U7N3Q5_9CYAN</name>
<proteinExistence type="predicted"/>
<dbReference type="AlphaFoldDB" id="A0A1U7N3Q5"/>
<evidence type="ECO:0000313" key="1">
    <source>
        <dbReference type="EMBL" id="OLT60579.1"/>
    </source>
</evidence>
<protein>
    <submittedName>
        <fullName evidence="1">Uncharacterized protein</fullName>
    </submittedName>
</protein>